<dbReference type="AlphaFoldDB" id="A0A7S4ALZ8"/>
<feature type="region of interest" description="Disordered" evidence="1">
    <location>
        <begin position="125"/>
        <end position="148"/>
    </location>
</feature>
<dbReference type="EMBL" id="HBIX01017380">
    <property type="protein sequence ID" value="CAE0719787.1"/>
    <property type="molecule type" value="Transcribed_RNA"/>
</dbReference>
<gene>
    <name evidence="2" type="ORF">PAUS00366_LOCUS12541</name>
</gene>
<protein>
    <submittedName>
        <fullName evidence="2">Uncharacterized protein</fullName>
    </submittedName>
</protein>
<reference evidence="2" key="1">
    <citation type="submission" date="2021-01" db="EMBL/GenBank/DDBJ databases">
        <authorList>
            <person name="Corre E."/>
            <person name="Pelletier E."/>
            <person name="Niang G."/>
            <person name="Scheremetjew M."/>
            <person name="Finn R."/>
            <person name="Kale V."/>
            <person name="Holt S."/>
            <person name="Cochrane G."/>
            <person name="Meng A."/>
            <person name="Brown T."/>
            <person name="Cohen L."/>
        </authorList>
    </citation>
    <scope>NUCLEOTIDE SEQUENCE</scope>
    <source>
        <strain evidence="2">10249 10 AB</strain>
    </source>
</reference>
<organism evidence="2">
    <name type="scientific">Pseudo-nitzschia australis</name>
    <dbReference type="NCBI Taxonomy" id="44445"/>
    <lineage>
        <taxon>Eukaryota</taxon>
        <taxon>Sar</taxon>
        <taxon>Stramenopiles</taxon>
        <taxon>Ochrophyta</taxon>
        <taxon>Bacillariophyta</taxon>
        <taxon>Bacillariophyceae</taxon>
        <taxon>Bacillariophycidae</taxon>
        <taxon>Bacillariales</taxon>
        <taxon>Bacillariaceae</taxon>
        <taxon>Pseudo-nitzschia</taxon>
    </lineage>
</organism>
<proteinExistence type="predicted"/>
<sequence>MDTIIGTATTTTVSSESTTTRSKLRLETTFALPGNQRLRVSFDLNATCCQNGSYRYELPSSASLSSSYSSSIKVQWERRYDNDTDPNTHTLAANVEDRNGHLDAGTVFALIGEDLRRQRSQLTDILQQNSSSSSTKHDNDDDDDDDTGNVAAAHHSIIDLRFFGNLVLSSRSITLSDDEGCGDDSWFLEIGLCLPVLPTIEPQEAARAKNERRIIRTVRRKFRGLHQCTPTYSETDGESTKG</sequence>
<accession>A0A7S4ALZ8</accession>
<evidence type="ECO:0000313" key="2">
    <source>
        <dbReference type="EMBL" id="CAE0719787.1"/>
    </source>
</evidence>
<name>A0A7S4ALZ8_9STRA</name>
<evidence type="ECO:0000256" key="1">
    <source>
        <dbReference type="SAM" id="MobiDB-lite"/>
    </source>
</evidence>